<organism evidence="2 3">
    <name type="scientific">Chitinophaga lutea</name>
    <dbReference type="NCBI Taxonomy" id="2488634"/>
    <lineage>
        <taxon>Bacteria</taxon>
        <taxon>Pseudomonadati</taxon>
        <taxon>Bacteroidota</taxon>
        <taxon>Chitinophagia</taxon>
        <taxon>Chitinophagales</taxon>
        <taxon>Chitinophagaceae</taxon>
        <taxon>Chitinophaga</taxon>
    </lineage>
</organism>
<feature type="domain" description="SGNH hydrolase-type esterase" evidence="1">
    <location>
        <begin position="4"/>
        <end position="170"/>
    </location>
</feature>
<proteinExistence type="predicted"/>
<accession>A0A3N4PFY6</accession>
<protein>
    <submittedName>
        <fullName evidence="2">Esterase</fullName>
    </submittedName>
</protein>
<keyword evidence="3" id="KW-1185">Reference proteome</keyword>
<dbReference type="Pfam" id="PF13472">
    <property type="entry name" value="Lipase_GDSL_2"/>
    <property type="match status" value="1"/>
</dbReference>
<gene>
    <name evidence="2" type="ORF">EGT74_23885</name>
</gene>
<evidence type="ECO:0000259" key="1">
    <source>
        <dbReference type="Pfam" id="PF13472"/>
    </source>
</evidence>
<dbReference type="SUPFAM" id="SSF52266">
    <property type="entry name" value="SGNH hydrolase"/>
    <property type="match status" value="1"/>
</dbReference>
<dbReference type="GO" id="GO:0004622">
    <property type="term" value="F:phosphatidylcholine lysophospholipase activity"/>
    <property type="evidence" value="ECO:0007669"/>
    <property type="project" value="TreeGrafter"/>
</dbReference>
<reference evidence="2 3" key="1">
    <citation type="submission" date="2018-11" db="EMBL/GenBank/DDBJ databases">
        <title>Chitinophaga lutea sp.nov., isolate from arsenic contaminated soil.</title>
        <authorList>
            <person name="Zong Y."/>
        </authorList>
    </citation>
    <scope>NUCLEOTIDE SEQUENCE [LARGE SCALE GENOMIC DNA]</scope>
    <source>
        <strain evidence="2 3">ZY74</strain>
    </source>
</reference>
<sequence length="220" mass="24309">MKLPAMAADNYTVINAGVGGNTTADLLKRIDRDCLAHKPALTVLMIGTNDMNSRKYIPLPQYRENLSTLIKKIKGVNSQVLLMTICPFIDEYLFTRHDKAHYGTEGPAGRRAEVNRTIKALAEEHKTSFLDLGALFDKAGKVGLDKNSLIQNEANTNKTDGVHPTPDGYRFIGLAVYQHIVYNHLPQSRIVCFGDSITAADGGVQKESYPAWLLRLLQPA</sequence>
<dbReference type="InterPro" id="IPR051532">
    <property type="entry name" value="Ester_Hydrolysis_Enzymes"/>
</dbReference>
<dbReference type="EMBL" id="RPDH01000003">
    <property type="protein sequence ID" value="RPE05429.1"/>
    <property type="molecule type" value="Genomic_DNA"/>
</dbReference>
<dbReference type="Gene3D" id="3.40.50.1110">
    <property type="entry name" value="SGNH hydrolase"/>
    <property type="match status" value="1"/>
</dbReference>
<dbReference type="Proteomes" id="UP000278351">
    <property type="component" value="Unassembled WGS sequence"/>
</dbReference>
<dbReference type="PANTHER" id="PTHR30383">
    <property type="entry name" value="THIOESTERASE 1/PROTEASE 1/LYSOPHOSPHOLIPASE L1"/>
    <property type="match status" value="1"/>
</dbReference>
<dbReference type="InterPro" id="IPR036514">
    <property type="entry name" value="SGNH_hydro_sf"/>
</dbReference>
<dbReference type="AlphaFoldDB" id="A0A3N4PFY6"/>
<comment type="caution">
    <text evidence="2">The sequence shown here is derived from an EMBL/GenBank/DDBJ whole genome shotgun (WGS) entry which is preliminary data.</text>
</comment>
<dbReference type="InterPro" id="IPR013830">
    <property type="entry name" value="SGNH_hydro"/>
</dbReference>
<evidence type="ECO:0000313" key="3">
    <source>
        <dbReference type="Proteomes" id="UP000278351"/>
    </source>
</evidence>
<evidence type="ECO:0000313" key="2">
    <source>
        <dbReference type="EMBL" id="RPE05429.1"/>
    </source>
</evidence>
<name>A0A3N4PFY6_9BACT</name>
<dbReference type="PANTHER" id="PTHR30383:SF5">
    <property type="entry name" value="SGNH HYDROLASE-TYPE ESTERASE DOMAIN-CONTAINING PROTEIN"/>
    <property type="match status" value="1"/>
</dbReference>